<dbReference type="RefSeq" id="WP_336546212.1">
    <property type="nucleotide sequence ID" value="NZ_JBBBDM010000020.1"/>
</dbReference>
<keyword evidence="3" id="KW-1185">Reference proteome</keyword>
<dbReference type="CDD" id="cd02215">
    <property type="entry name" value="cupin_QDO_N_C"/>
    <property type="match status" value="1"/>
</dbReference>
<dbReference type="PANTHER" id="PTHR36440:SF1">
    <property type="entry name" value="PUTATIVE (AFU_ORTHOLOGUE AFUA_8G07350)-RELATED"/>
    <property type="match status" value="1"/>
</dbReference>
<evidence type="ECO:0000313" key="3">
    <source>
        <dbReference type="Proteomes" id="UP001367771"/>
    </source>
</evidence>
<dbReference type="InterPro" id="IPR053146">
    <property type="entry name" value="QDO-like"/>
</dbReference>
<feature type="domain" description="Cupin type-2" evidence="1">
    <location>
        <begin position="229"/>
        <end position="280"/>
    </location>
</feature>
<gene>
    <name evidence="2" type="ORF">V8201_18460</name>
</gene>
<feature type="domain" description="Cupin type-2" evidence="1">
    <location>
        <begin position="60"/>
        <end position="108"/>
    </location>
</feature>
<evidence type="ECO:0000259" key="1">
    <source>
        <dbReference type="Pfam" id="PF07883"/>
    </source>
</evidence>
<dbReference type="SUPFAM" id="SSF51182">
    <property type="entry name" value="RmlC-like cupins"/>
    <property type="match status" value="1"/>
</dbReference>
<organism evidence="2 3">
    <name type="scientific">Sphingomonas kyungheensis</name>
    <dbReference type="NCBI Taxonomy" id="1069987"/>
    <lineage>
        <taxon>Bacteria</taxon>
        <taxon>Pseudomonadati</taxon>
        <taxon>Pseudomonadota</taxon>
        <taxon>Alphaproteobacteria</taxon>
        <taxon>Sphingomonadales</taxon>
        <taxon>Sphingomonadaceae</taxon>
        <taxon>Sphingomonas</taxon>
    </lineage>
</organism>
<protein>
    <submittedName>
        <fullName evidence="2">Quercetin 2,3-dioxygenase family protein</fullName>
    </submittedName>
</protein>
<dbReference type="Proteomes" id="UP001367771">
    <property type="component" value="Unassembled WGS sequence"/>
</dbReference>
<dbReference type="Gene3D" id="2.60.120.10">
    <property type="entry name" value="Jelly Rolls"/>
    <property type="match status" value="2"/>
</dbReference>
<evidence type="ECO:0000313" key="2">
    <source>
        <dbReference type="EMBL" id="MEI5689079.1"/>
    </source>
</evidence>
<dbReference type="InterPro" id="IPR011051">
    <property type="entry name" value="RmlC_Cupin_sf"/>
</dbReference>
<accession>A0ABU8H7V6</accession>
<comment type="caution">
    <text evidence="2">The sequence shown here is derived from an EMBL/GenBank/DDBJ whole genome shotgun (WGS) entry which is preliminary data.</text>
</comment>
<dbReference type="InterPro" id="IPR014710">
    <property type="entry name" value="RmlC-like_jellyroll"/>
</dbReference>
<dbReference type="EMBL" id="JBBBDM010000020">
    <property type="protein sequence ID" value="MEI5689079.1"/>
    <property type="molecule type" value="Genomic_DNA"/>
</dbReference>
<dbReference type="InterPro" id="IPR013096">
    <property type="entry name" value="Cupin_2"/>
</dbReference>
<sequence>MIDIATSGSLPASGAYVLRAGAGLSHLVAGQVIRTLAGVEQTGGGFGAVVADCPLDRGPIPMHWHEREHDTWFVTRGRLQVWADDQSRVLAPGDFAYVPPRVTHSYRSVAPRTQFFGIVAPGGWEQFFVDAGEVWGMTGLPADGHPFDFSRMGPAMGKHRIMRVESPVYADATPIGAADQQLPTDTSAYFLEAGFGERHSLLGHLATTMLTNALTGDLVDMRVIEGGRGASMPALRHAATHVFIYVLDGLVVVTIGGSEHRLTAGDAINLPVGTAYATEVLSGTARWVQTSSGGNAADLWSMAGSPTAGFSFPLGTDPNTFTVPVGVDAELA</sequence>
<proteinExistence type="predicted"/>
<dbReference type="Pfam" id="PF07883">
    <property type="entry name" value="Cupin_2"/>
    <property type="match status" value="2"/>
</dbReference>
<dbReference type="PANTHER" id="PTHR36440">
    <property type="entry name" value="PUTATIVE (AFU_ORTHOLOGUE AFUA_8G07350)-RELATED"/>
    <property type="match status" value="1"/>
</dbReference>
<reference evidence="2 3" key="1">
    <citation type="journal article" date="2013" name="Int. J. Syst. Evol. Microbiol.">
        <title>Sphingomonas kyungheensis sp. nov., a bacterium with ginsenoside-converting activity isolated from soil of a ginseng field.</title>
        <authorList>
            <person name="Son H.M."/>
            <person name="Yang J.E."/>
            <person name="Park Y."/>
            <person name="Han C.K."/>
            <person name="Kim S.G."/>
            <person name="Kook M."/>
            <person name="Yi T.H."/>
        </authorList>
    </citation>
    <scope>NUCLEOTIDE SEQUENCE [LARGE SCALE GENOMIC DNA]</scope>
    <source>
        <strain evidence="2 3">LMG 26582</strain>
    </source>
</reference>
<name>A0ABU8H7V6_9SPHN</name>